<proteinExistence type="inferred from homology"/>
<dbReference type="CDD" id="cd04163">
    <property type="entry name" value="Era"/>
    <property type="match status" value="1"/>
</dbReference>
<dbReference type="InterPro" id="IPR027417">
    <property type="entry name" value="P-loop_NTPase"/>
</dbReference>
<dbReference type="PANTHER" id="PTHR42698">
    <property type="entry name" value="GTPASE ERA"/>
    <property type="match status" value="1"/>
</dbReference>
<comment type="subcellular location">
    <subcellularLocation>
        <location evidence="6">Cytoplasm</location>
    </subcellularLocation>
    <subcellularLocation>
        <location evidence="6">Cell inner membrane</location>
        <topology evidence="6">Peripheral membrane protein</topology>
    </subcellularLocation>
</comment>
<gene>
    <name evidence="6" type="primary">era</name>
    <name evidence="11" type="ordered locus">Ilyop_1476</name>
</gene>
<dbReference type="PRINTS" id="PR00326">
    <property type="entry name" value="GTP1OBG"/>
</dbReference>
<dbReference type="GO" id="GO:0003924">
    <property type="term" value="F:GTPase activity"/>
    <property type="evidence" value="ECO:0007669"/>
    <property type="project" value="UniProtKB-UniRule"/>
</dbReference>
<evidence type="ECO:0000259" key="10">
    <source>
        <dbReference type="PROSITE" id="PS51713"/>
    </source>
</evidence>
<comment type="similarity">
    <text evidence="1 6 7 8">Belongs to the TRAFAC class TrmE-Era-EngA-EngB-Septin-like GTPase superfamily. Era GTPase family.</text>
</comment>
<protein>
    <recommendedName>
        <fullName evidence="2 6">GTPase Era</fullName>
    </recommendedName>
</protein>
<dbReference type="FunFam" id="3.30.300.20:FF:000003">
    <property type="entry name" value="GTPase Era"/>
    <property type="match status" value="1"/>
</dbReference>
<evidence type="ECO:0000256" key="7">
    <source>
        <dbReference type="PROSITE-ProRule" id="PRU01050"/>
    </source>
</evidence>
<keyword evidence="12" id="KW-1185">Reference proteome</keyword>
<dbReference type="InterPro" id="IPR009019">
    <property type="entry name" value="KH_sf_prok-type"/>
</dbReference>
<keyword evidence="3 6" id="KW-0547">Nucleotide-binding</keyword>
<feature type="region of interest" description="G5" evidence="7">
    <location>
        <begin position="150"/>
        <end position="152"/>
    </location>
</feature>
<feature type="domain" description="KH type-2" evidence="9">
    <location>
        <begin position="194"/>
        <end position="279"/>
    </location>
</feature>
<dbReference type="Gene3D" id="3.30.300.20">
    <property type="match status" value="1"/>
</dbReference>
<dbReference type="SUPFAM" id="SSF52540">
    <property type="entry name" value="P-loop containing nucleoside triphosphate hydrolases"/>
    <property type="match status" value="1"/>
</dbReference>
<feature type="region of interest" description="G3" evidence="7">
    <location>
        <begin position="57"/>
        <end position="60"/>
    </location>
</feature>
<dbReference type="InterPro" id="IPR004044">
    <property type="entry name" value="KH_dom_type_2"/>
</dbReference>
<feature type="binding site" evidence="6">
    <location>
        <begin position="120"/>
        <end position="123"/>
    </location>
    <ligand>
        <name>GTP</name>
        <dbReference type="ChEBI" id="CHEBI:37565"/>
    </ligand>
</feature>
<evidence type="ECO:0000256" key="1">
    <source>
        <dbReference type="ARBA" id="ARBA00007921"/>
    </source>
</evidence>
<dbReference type="NCBIfam" id="TIGR00436">
    <property type="entry name" value="era"/>
    <property type="match status" value="1"/>
</dbReference>
<organism evidence="11 12">
    <name type="scientific">Ilyobacter polytropus (strain ATCC 51220 / DSM 2926 / LMG 16218 / CuHBu1)</name>
    <dbReference type="NCBI Taxonomy" id="572544"/>
    <lineage>
        <taxon>Bacteria</taxon>
        <taxon>Fusobacteriati</taxon>
        <taxon>Fusobacteriota</taxon>
        <taxon>Fusobacteriia</taxon>
        <taxon>Fusobacteriales</taxon>
        <taxon>Fusobacteriaceae</taxon>
        <taxon>Ilyobacter</taxon>
    </lineage>
</organism>
<dbReference type="SUPFAM" id="SSF54814">
    <property type="entry name" value="Prokaryotic type KH domain (KH-domain type II)"/>
    <property type="match status" value="1"/>
</dbReference>
<dbReference type="Pfam" id="PF07650">
    <property type="entry name" value="KH_2"/>
    <property type="match status" value="1"/>
</dbReference>
<evidence type="ECO:0000313" key="11">
    <source>
        <dbReference type="EMBL" id="ADO83256.1"/>
    </source>
</evidence>
<dbReference type="CDD" id="cd22534">
    <property type="entry name" value="KH-II_Era"/>
    <property type="match status" value="1"/>
</dbReference>
<feature type="binding site" evidence="6">
    <location>
        <begin position="10"/>
        <end position="17"/>
    </location>
    <ligand>
        <name>GTP</name>
        <dbReference type="ChEBI" id="CHEBI:37565"/>
    </ligand>
</feature>
<dbReference type="GO" id="GO:0000028">
    <property type="term" value="P:ribosomal small subunit assembly"/>
    <property type="evidence" value="ECO:0007669"/>
    <property type="project" value="TreeGrafter"/>
</dbReference>
<evidence type="ECO:0000256" key="4">
    <source>
        <dbReference type="ARBA" id="ARBA00022884"/>
    </source>
</evidence>
<dbReference type="InterPro" id="IPR006073">
    <property type="entry name" value="GTP-bd"/>
</dbReference>
<accession>E3H825</accession>
<dbReference type="HAMAP" id="MF_00367">
    <property type="entry name" value="GTPase_Era"/>
    <property type="match status" value="1"/>
</dbReference>
<dbReference type="EMBL" id="CP002281">
    <property type="protein sequence ID" value="ADO83256.1"/>
    <property type="molecule type" value="Genomic_DNA"/>
</dbReference>
<evidence type="ECO:0000259" key="9">
    <source>
        <dbReference type="PROSITE" id="PS50823"/>
    </source>
</evidence>
<dbReference type="PANTHER" id="PTHR42698:SF1">
    <property type="entry name" value="GTPASE ERA, MITOCHONDRIAL"/>
    <property type="match status" value="1"/>
</dbReference>
<dbReference type="InterPro" id="IPR015946">
    <property type="entry name" value="KH_dom-like_a/b"/>
</dbReference>
<dbReference type="PROSITE" id="PS51713">
    <property type="entry name" value="G_ERA"/>
    <property type="match status" value="1"/>
</dbReference>
<dbReference type="InterPro" id="IPR005225">
    <property type="entry name" value="Small_GTP-bd"/>
</dbReference>
<dbReference type="PROSITE" id="PS50823">
    <property type="entry name" value="KH_TYPE_2"/>
    <property type="match status" value="1"/>
</dbReference>
<dbReference type="AlphaFoldDB" id="E3H825"/>
<dbReference type="NCBIfam" id="NF000908">
    <property type="entry name" value="PRK00089.1"/>
    <property type="match status" value="1"/>
</dbReference>
<dbReference type="HOGENOM" id="CLU_038009_1_0_0"/>
<evidence type="ECO:0000256" key="5">
    <source>
        <dbReference type="ARBA" id="ARBA00023134"/>
    </source>
</evidence>
<keyword evidence="6" id="KW-0690">Ribosome biogenesis</keyword>
<dbReference type="GO" id="GO:0005886">
    <property type="term" value="C:plasma membrane"/>
    <property type="evidence" value="ECO:0007669"/>
    <property type="project" value="UniProtKB-SubCell"/>
</dbReference>
<feature type="region of interest" description="G2" evidence="7">
    <location>
        <begin position="36"/>
        <end position="40"/>
    </location>
</feature>
<keyword evidence="6" id="KW-1003">Cell membrane</keyword>
<evidence type="ECO:0000256" key="8">
    <source>
        <dbReference type="RuleBase" id="RU003761"/>
    </source>
</evidence>
<dbReference type="GO" id="GO:0070181">
    <property type="term" value="F:small ribosomal subunit rRNA binding"/>
    <property type="evidence" value="ECO:0007669"/>
    <property type="project" value="UniProtKB-UniRule"/>
</dbReference>
<dbReference type="KEGG" id="ipo:Ilyop_1476"/>
<comment type="subunit">
    <text evidence="6">Monomer.</text>
</comment>
<keyword evidence="6" id="KW-0699">rRNA-binding</keyword>
<dbReference type="InterPro" id="IPR005662">
    <property type="entry name" value="GTPase_Era-like"/>
</dbReference>
<dbReference type="NCBIfam" id="TIGR00231">
    <property type="entry name" value="small_GTP"/>
    <property type="match status" value="1"/>
</dbReference>
<keyword evidence="5 6" id="KW-0342">GTP-binding</keyword>
<dbReference type="GO" id="GO:0043024">
    <property type="term" value="F:ribosomal small subunit binding"/>
    <property type="evidence" value="ECO:0007669"/>
    <property type="project" value="TreeGrafter"/>
</dbReference>
<reference evidence="11 12" key="1">
    <citation type="journal article" date="2010" name="Stand. Genomic Sci.">
        <title>Complete genome sequence of Ilyobacter polytropus type strain (CuHbu1).</title>
        <authorList>
            <person name="Sikorski J."/>
            <person name="Chertkov O."/>
            <person name="Lapidus A."/>
            <person name="Nolan M."/>
            <person name="Lucas S."/>
            <person name="Del Rio T.G."/>
            <person name="Tice H."/>
            <person name="Cheng J.F."/>
            <person name="Tapia R."/>
            <person name="Han C."/>
            <person name="Goodwin L."/>
            <person name="Pitluck S."/>
            <person name="Liolios K."/>
            <person name="Ivanova N."/>
            <person name="Mavromatis K."/>
            <person name="Mikhailova N."/>
            <person name="Pati A."/>
            <person name="Chen A."/>
            <person name="Palaniappan K."/>
            <person name="Land M."/>
            <person name="Hauser L."/>
            <person name="Chang Y.J."/>
            <person name="Jeffries C.D."/>
            <person name="Brambilla E."/>
            <person name="Yasawong M."/>
            <person name="Rohde M."/>
            <person name="Pukall R."/>
            <person name="Spring S."/>
            <person name="Goker M."/>
            <person name="Woyke T."/>
            <person name="Bristow J."/>
            <person name="Eisen J.A."/>
            <person name="Markowitz V."/>
            <person name="Hugenholtz P."/>
            <person name="Kyrpides N.C."/>
            <person name="Klenk H.P."/>
        </authorList>
    </citation>
    <scope>NUCLEOTIDE SEQUENCE [LARGE SCALE GENOMIC DNA]</scope>
    <source>
        <strain evidence="12">ATCC 51220 / DSM 2926 / LMG 16218 / CuHBu1</strain>
    </source>
</reference>
<dbReference type="STRING" id="572544.Ilyop_1476"/>
<keyword evidence="6" id="KW-0963">Cytoplasm</keyword>
<dbReference type="GO" id="GO:0005829">
    <property type="term" value="C:cytosol"/>
    <property type="evidence" value="ECO:0007669"/>
    <property type="project" value="TreeGrafter"/>
</dbReference>
<evidence type="ECO:0000256" key="6">
    <source>
        <dbReference type="HAMAP-Rule" id="MF_00367"/>
    </source>
</evidence>
<dbReference type="Pfam" id="PF01926">
    <property type="entry name" value="MMR_HSR1"/>
    <property type="match status" value="1"/>
</dbReference>
<evidence type="ECO:0000256" key="2">
    <source>
        <dbReference type="ARBA" id="ARBA00020484"/>
    </source>
</evidence>
<dbReference type="Gene3D" id="3.40.50.300">
    <property type="entry name" value="P-loop containing nucleotide triphosphate hydrolases"/>
    <property type="match status" value="1"/>
</dbReference>
<name>E3H825_ILYPC</name>
<dbReference type="RefSeq" id="WP_013387923.1">
    <property type="nucleotide sequence ID" value="NC_014632.1"/>
</dbReference>
<dbReference type="GO" id="GO:0005525">
    <property type="term" value="F:GTP binding"/>
    <property type="evidence" value="ECO:0007669"/>
    <property type="project" value="UniProtKB-UniRule"/>
</dbReference>
<feature type="region of interest" description="G4" evidence="7">
    <location>
        <begin position="120"/>
        <end position="123"/>
    </location>
</feature>
<feature type="region of interest" description="G1" evidence="7">
    <location>
        <begin position="10"/>
        <end position="17"/>
    </location>
</feature>
<feature type="binding site" evidence="6">
    <location>
        <begin position="57"/>
        <end position="61"/>
    </location>
    <ligand>
        <name>GTP</name>
        <dbReference type="ChEBI" id="CHEBI:37565"/>
    </ligand>
</feature>
<sequence length="298" mass="34273">MKSGFIAVVGRPNVGKSTLTNKLVNEKVAIVSDKAGTTRDSIKGILNHGGNQYIFIDTPGIHKPKHLLGEHMTNVAVRSLKEVEVIMFVLDGSQEISTGDKYVMDRILEADKTPRILIVNKIDKMSDEEIKVKKAEIEEKLGTFDRIVELSAEYSIGMYRVIEAIDPFLEEGVMYYPEDMYTDMPTYKVICEIVREKILTRTRDEIPHSIAIEIINVERRPNGKDKFDINIYVERNSQKGIIIGNRGEMLKEVGTEARKDIEELLGKKIYLNLWVKVKEKWRKKKPFLKEMGYYMEEE</sequence>
<keyword evidence="6" id="KW-0472">Membrane</keyword>
<evidence type="ECO:0000313" key="12">
    <source>
        <dbReference type="Proteomes" id="UP000006875"/>
    </source>
</evidence>
<dbReference type="Proteomes" id="UP000006875">
    <property type="component" value="Chromosome"/>
</dbReference>
<evidence type="ECO:0000256" key="3">
    <source>
        <dbReference type="ARBA" id="ARBA00022741"/>
    </source>
</evidence>
<comment type="function">
    <text evidence="6">An essential GTPase that binds both GDP and GTP, with rapid nucleotide exchange. Plays a role in 16S rRNA processing and 30S ribosomal subunit biogenesis and possibly also in cell cycle regulation and energy metabolism.</text>
</comment>
<feature type="domain" description="Era-type G" evidence="10">
    <location>
        <begin position="2"/>
        <end position="171"/>
    </location>
</feature>
<keyword evidence="6" id="KW-0997">Cell inner membrane</keyword>
<dbReference type="OrthoDB" id="9805918at2"/>
<dbReference type="eggNOG" id="COG1159">
    <property type="taxonomic scope" value="Bacteria"/>
</dbReference>
<dbReference type="InterPro" id="IPR030388">
    <property type="entry name" value="G_ERA_dom"/>
</dbReference>
<keyword evidence="4 6" id="KW-0694">RNA-binding</keyword>